<name>A0A919FBC9_9ACTN</name>
<dbReference type="InterPro" id="IPR006016">
    <property type="entry name" value="UspA"/>
</dbReference>
<dbReference type="PANTHER" id="PTHR31964:SF113">
    <property type="entry name" value="USPA DOMAIN-CONTAINING PROTEIN"/>
    <property type="match status" value="1"/>
</dbReference>
<dbReference type="InterPro" id="IPR006015">
    <property type="entry name" value="Universal_stress_UspA"/>
</dbReference>
<evidence type="ECO:0000256" key="1">
    <source>
        <dbReference type="ARBA" id="ARBA00008791"/>
    </source>
</evidence>
<dbReference type="PRINTS" id="PR01438">
    <property type="entry name" value="UNVRSLSTRESS"/>
</dbReference>
<dbReference type="Gene3D" id="3.40.50.620">
    <property type="entry name" value="HUPs"/>
    <property type="match status" value="1"/>
</dbReference>
<comment type="caution">
    <text evidence="3">The sequence shown here is derived from an EMBL/GenBank/DDBJ whole genome shotgun (WGS) entry which is preliminary data.</text>
</comment>
<dbReference type="EMBL" id="BNBO01000001">
    <property type="protein sequence ID" value="GHH59628.1"/>
    <property type="molecule type" value="Genomic_DNA"/>
</dbReference>
<reference evidence="3" key="2">
    <citation type="submission" date="2020-09" db="EMBL/GenBank/DDBJ databases">
        <authorList>
            <person name="Sun Q."/>
            <person name="Ohkuma M."/>
        </authorList>
    </citation>
    <scope>NUCLEOTIDE SEQUENCE</scope>
    <source>
        <strain evidence="3">JCM 4646</strain>
    </source>
</reference>
<dbReference type="SUPFAM" id="SSF52402">
    <property type="entry name" value="Adenine nucleotide alpha hydrolases-like"/>
    <property type="match status" value="1"/>
</dbReference>
<evidence type="ECO:0000313" key="4">
    <source>
        <dbReference type="Proteomes" id="UP000617734"/>
    </source>
</evidence>
<dbReference type="Proteomes" id="UP000617734">
    <property type="component" value="Unassembled WGS sequence"/>
</dbReference>
<dbReference type="RefSeq" id="WP_190208894.1">
    <property type="nucleotide sequence ID" value="NZ_BNBO01000001.1"/>
</dbReference>
<gene>
    <name evidence="3" type="ORF">GCM10018781_03200</name>
</gene>
<dbReference type="Pfam" id="PF00582">
    <property type="entry name" value="Usp"/>
    <property type="match status" value="1"/>
</dbReference>
<dbReference type="CDD" id="cd23659">
    <property type="entry name" value="USP_At3g01520-like"/>
    <property type="match status" value="1"/>
</dbReference>
<dbReference type="AlphaFoldDB" id="A0A919FBC9"/>
<proteinExistence type="inferred from homology"/>
<accession>A0A919FBC9</accession>
<organism evidence="3 4">
    <name type="scientific">Kitasatospora indigofera</name>
    <dbReference type="NCBI Taxonomy" id="67307"/>
    <lineage>
        <taxon>Bacteria</taxon>
        <taxon>Bacillati</taxon>
        <taxon>Actinomycetota</taxon>
        <taxon>Actinomycetes</taxon>
        <taxon>Kitasatosporales</taxon>
        <taxon>Streptomycetaceae</taxon>
        <taxon>Kitasatospora</taxon>
    </lineage>
</organism>
<dbReference type="GeneID" id="95350862"/>
<sequence>MHRVTPAGKRIVVGVDGSPSSEQALRWAVGQARLTGDPVDAVICWTLPTVYGRAPMSVDRELGRAAGKVLDQVVARAFGGVRPAEVRTTAVPGNAAEVLVERSREADLLVVGNRGPGGFGAALLGSVCQYCAQHATCPVVVLRDSAG</sequence>
<reference evidence="3" key="1">
    <citation type="journal article" date="2014" name="Int. J. Syst. Evol. Microbiol.">
        <title>Complete genome sequence of Corynebacterium casei LMG S-19264T (=DSM 44701T), isolated from a smear-ripened cheese.</title>
        <authorList>
            <consortium name="US DOE Joint Genome Institute (JGI-PGF)"/>
            <person name="Walter F."/>
            <person name="Albersmeier A."/>
            <person name="Kalinowski J."/>
            <person name="Ruckert C."/>
        </authorList>
    </citation>
    <scope>NUCLEOTIDE SEQUENCE</scope>
    <source>
        <strain evidence="3">JCM 4646</strain>
    </source>
</reference>
<evidence type="ECO:0000259" key="2">
    <source>
        <dbReference type="Pfam" id="PF00582"/>
    </source>
</evidence>
<feature type="domain" description="UspA" evidence="2">
    <location>
        <begin position="9"/>
        <end position="143"/>
    </location>
</feature>
<dbReference type="InterPro" id="IPR014729">
    <property type="entry name" value="Rossmann-like_a/b/a_fold"/>
</dbReference>
<protein>
    <submittedName>
        <fullName evidence="3">Universal stress protein</fullName>
    </submittedName>
</protein>
<comment type="similarity">
    <text evidence="1">Belongs to the universal stress protein A family.</text>
</comment>
<dbReference type="PANTHER" id="PTHR31964">
    <property type="entry name" value="ADENINE NUCLEOTIDE ALPHA HYDROLASES-LIKE SUPERFAMILY PROTEIN"/>
    <property type="match status" value="1"/>
</dbReference>
<evidence type="ECO:0000313" key="3">
    <source>
        <dbReference type="EMBL" id="GHH59628.1"/>
    </source>
</evidence>
<keyword evidence="4" id="KW-1185">Reference proteome</keyword>